<dbReference type="Gene3D" id="3.40.30.10">
    <property type="entry name" value="Glutaredoxin"/>
    <property type="match status" value="1"/>
</dbReference>
<accession>A0A8J7PMD2</accession>
<sequence length="118" mass="13610">MMSKGITLYEKPTCSKCREAVKLLKSKGVEFEKVNYFVSPIDEAKLTELLKKMKLSARDLLRKSEARYKELKLSESKMADSEVIRLMVQYPELMQRPIVEKGSRAVLGRPTENIEELL</sequence>
<dbReference type="PANTHER" id="PTHR30041">
    <property type="entry name" value="ARSENATE REDUCTASE"/>
    <property type="match status" value="1"/>
</dbReference>
<dbReference type="EMBL" id="JAFLCK010000011">
    <property type="protein sequence ID" value="MBN8660587.1"/>
    <property type="molecule type" value="Genomic_DNA"/>
</dbReference>
<proteinExistence type="inferred from homology"/>
<dbReference type="Proteomes" id="UP000664277">
    <property type="component" value="Unassembled WGS sequence"/>
</dbReference>
<keyword evidence="2 4" id="KW-0560">Oxidoreductase</keyword>
<evidence type="ECO:0000313" key="5">
    <source>
        <dbReference type="Proteomes" id="UP000664277"/>
    </source>
</evidence>
<gene>
    <name evidence="4" type="primary">arsC</name>
    <name evidence="4" type="ORF">J0M35_09510</name>
</gene>
<dbReference type="InterPro" id="IPR036249">
    <property type="entry name" value="Thioredoxin-like_sf"/>
</dbReference>
<comment type="similarity">
    <text evidence="1 3">Belongs to the ArsC family.</text>
</comment>
<dbReference type="Pfam" id="PF03960">
    <property type="entry name" value="ArsC"/>
    <property type="match status" value="1"/>
</dbReference>
<dbReference type="EC" id="1.20.4.1" evidence="4"/>
<dbReference type="PANTHER" id="PTHR30041:SF4">
    <property type="entry name" value="ARSENATE REDUCTASE"/>
    <property type="match status" value="1"/>
</dbReference>
<reference evidence="4" key="1">
    <citation type="submission" date="2021-02" db="EMBL/GenBank/DDBJ databases">
        <title>Genome-Resolved Metagenomics of a Microbial Community Performing Photosynthetic Biological Nutrient Removal.</title>
        <authorList>
            <person name="Mcdaniel E.A."/>
        </authorList>
    </citation>
    <scope>NUCLEOTIDE SEQUENCE</scope>
    <source>
        <strain evidence="4">UWPOB_OBS1</strain>
    </source>
</reference>
<dbReference type="NCBIfam" id="TIGR00014">
    <property type="entry name" value="arsC"/>
    <property type="match status" value="1"/>
</dbReference>
<name>A0A8J7PMD2_9BACT</name>
<organism evidence="4 5">
    <name type="scientific">Candidatus Obscuribacter phosphatis</name>
    <dbReference type="NCBI Taxonomy" id="1906157"/>
    <lineage>
        <taxon>Bacteria</taxon>
        <taxon>Bacillati</taxon>
        <taxon>Candidatus Melainabacteria</taxon>
        <taxon>Candidatus Obscuribacterales</taxon>
        <taxon>Candidatus Obscuribacteraceae</taxon>
        <taxon>Candidatus Obscuribacter</taxon>
    </lineage>
</organism>
<dbReference type="AlphaFoldDB" id="A0A8J7PMD2"/>
<dbReference type="CDD" id="cd03034">
    <property type="entry name" value="ArsC_ArsC"/>
    <property type="match status" value="1"/>
</dbReference>
<dbReference type="InterPro" id="IPR006660">
    <property type="entry name" value="Arsenate_reductase-like"/>
</dbReference>
<comment type="caution">
    <text evidence="4">The sequence shown here is derived from an EMBL/GenBank/DDBJ whole genome shotgun (WGS) entry which is preliminary data.</text>
</comment>
<dbReference type="SUPFAM" id="SSF52833">
    <property type="entry name" value="Thioredoxin-like"/>
    <property type="match status" value="1"/>
</dbReference>
<dbReference type="InterPro" id="IPR006659">
    <property type="entry name" value="Arsenate_reductase"/>
</dbReference>
<protein>
    <submittedName>
        <fullName evidence="4">Arsenate reductase (Glutaredoxin)</fullName>
        <ecNumber evidence="4">1.20.4.1</ecNumber>
    </submittedName>
</protein>
<evidence type="ECO:0000313" key="4">
    <source>
        <dbReference type="EMBL" id="MBN8660587.1"/>
    </source>
</evidence>
<evidence type="ECO:0000256" key="2">
    <source>
        <dbReference type="ARBA" id="ARBA00023002"/>
    </source>
</evidence>
<evidence type="ECO:0000256" key="3">
    <source>
        <dbReference type="PROSITE-ProRule" id="PRU01282"/>
    </source>
</evidence>
<dbReference type="PROSITE" id="PS51353">
    <property type="entry name" value="ARSC"/>
    <property type="match status" value="1"/>
</dbReference>
<evidence type="ECO:0000256" key="1">
    <source>
        <dbReference type="ARBA" id="ARBA00007198"/>
    </source>
</evidence>
<dbReference type="GO" id="GO:0008794">
    <property type="term" value="F:arsenate reductase (glutaredoxin) activity"/>
    <property type="evidence" value="ECO:0007669"/>
    <property type="project" value="UniProtKB-EC"/>
</dbReference>